<dbReference type="GO" id="GO:0000976">
    <property type="term" value="F:transcription cis-regulatory region binding"/>
    <property type="evidence" value="ECO:0007669"/>
    <property type="project" value="TreeGrafter"/>
</dbReference>
<dbReference type="Pfam" id="PF00440">
    <property type="entry name" value="TetR_N"/>
    <property type="match status" value="1"/>
</dbReference>
<dbReference type="OrthoDB" id="9816320at2"/>
<reference evidence="6 7" key="1">
    <citation type="submission" date="2019-04" db="EMBL/GenBank/DDBJ databases">
        <authorList>
            <person name="Jiang L."/>
        </authorList>
    </citation>
    <scope>NUCLEOTIDE SEQUENCE [LARGE SCALE GENOMIC DNA]</scope>
    <source>
        <strain evidence="6 7">YIM 131861</strain>
    </source>
</reference>
<dbReference type="Proteomes" id="UP000307380">
    <property type="component" value="Unassembled WGS sequence"/>
</dbReference>
<keyword evidence="3" id="KW-0804">Transcription</keyword>
<dbReference type="InterPro" id="IPR050109">
    <property type="entry name" value="HTH-type_TetR-like_transc_reg"/>
</dbReference>
<dbReference type="Gene3D" id="1.10.357.10">
    <property type="entry name" value="Tetracycline Repressor, domain 2"/>
    <property type="match status" value="1"/>
</dbReference>
<dbReference type="AlphaFoldDB" id="A0A4S4FVV3"/>
<dbReference type="InterPro" id="IPR009057">
    <property type="entry name" value="Homeodomain-like_sf"/>
</dbReference>
<keyword evidence="7" id="KW-1185">Reference proteome</keyword>
<evidence type="ECO:0000256" key="2">
    <source>
        <dbReference type="ARBA" id="ARBA00023125"/>
    </source>
</evidence>
<dbReference type="RefSeq" id="WP_136422069.1">
    <property type="nucleotide sequence ID" value="NZ_SSSN01000003.1"/>
</dbReference>
<feature type="domain" description="HTH tetR-type" evidence="5">
    <location>
        <begin position="27"/>
        <end position="87"/>
    </location>
</feature>
<keyword evidence="2 4" id="KW-0238">DNA-binding</keyword>
<evidence type="ECO:0000256" key="4">
    <source>
        <dbReference type="PROSITE-ProRule" id="PRU00335"/>
    </source>
</evidence>
<evidence type="ECO:0000256" key="3">
    <source>
        <dbReference type="ARBA" id="ARBA00023163"/>
    </source>
</evidence>
<evidence type="ECO:0000256" key="1">
    <source>
        <dbReference type="ARBA" id="ARBA00023015"/>
    </source>
</evidence>
<dbReference type="InterPro" id="IPR001647">
    <property type="entry name" value="HTH_TetR"/>
</dbReference>
<sequence>MPIGDISGVDAPLPTRVRTEPIQQRSADRLNRLLDSAAEIVDEIGFDRLTTAMIAERAGAAIGTVYRYFPDRIAVLVALRERAVQRFRLRSMQLMRAAGPTSVWDAVDSGITAFVELYRSEPGFRIMHFIDRERMPLSAEEAEPHLAKRLADILEEAIGITHDAELDFRLEIAVEMADAILSRAFAFDRAGDERYIEECRRVVRDYLSSELAAV</sequence>
<dbReference type="GO" id="GO:0003700">
    <property type="term" value="F:DNA-binding transcription factor activity"/>
    <property type="evidence" value="ECO:0007669"/>
    <property type="project" value="TreeGrafter"/>
</dbReference>
<feature type="DNA-binding region" description="H-T-H motif" evidence="4">
    <location>
        <begin position="50"/>
        <end position="69"/>
    </location>
</feature>
<evidence type="ECO:0000313" key="7">
    <source>
        <dbReference type="Proteomes" id="UP000307380"/>
    </source>
</evidence>
<dbReference type="PROSITE" id="PS50977">
    <property type="entry name" value="HTH_TETR_2"/>
    <property type="match status" value="1"/>
</dbReference>
<protein>
    <submittedName>
        <fullName evidence="6">TetR/AcrR family transcriptional regulator</fullName>
    </submittedName>
</protein>
<evidence type="ECO:0000259" key="5">
    <source>
        <dbReference type="PROSITE" id="PS50977"/>
    </source>
</evidence>
<proteinExistence type="predicted"/>
<name>A0A4S4FVV3_9MICO</name>
<dbReference type="InterPro" id="IPR041674">
    <property type="entry name" value="TetR_C_22"/>
</dbReference>
<dbReference type="EMBL" id="SSSN01000003">
    <property type="protein sequence ID" value="THG35049.1"/>
    <property type="molecule type" value="Genomic_DNA"/>
</dbReference>
<organism evidence="6 7">
    <name type="scientific">Orlajensenia flava</name>
    <dbReference type="NCBI Taxonomy" id="2565934"/>
    <lineage>
        <taxon>Bacteria</taxon>
        <taxon>Bacillati</taxon>
        <taxon>Actinomycetota</taxon>
        <taxon>Actinomycetes</taxon>
        <taxon>Micrococcales</taxon>
        <taxon>Microbacteriaceae</taxon>
        <taxon>Orlajensenia</taxon>
    </lineage>
</organism>
<dbReference type="SUPFAM" id="SSF46689">
    <property type="entry name" value="Homeodomain-like"/>
    <property type="match status" value="1"/>
</dbReference>
<evidence type="ECO:0000313" key="6">
    <source>
        <dbReference type="EMBL" id="THG35049.1"/>
    </source>
</evidence>
<accession>A0A4S4FVV3</accession>
<dbReference type="PANTHER" id="PTHR30055:SF234">
    <property type="entry name" value="HTH-TYPE TRANSCRIPTIONAL REGULATOR BETI"/>
    <property type="match status" value="1"/>
</dbReference>
<dbReference type="PRINTS" id="PR00455">
    <property type="entry name" value="HTHTETR"/>
</dbReference>
<gene>
    <name evidence="6" type="ORF">E6C70_02955</name>
</gene>
<comment type="caution">
    <text evidence="6">The sequence shown here is derived from an EMBL/GenBank/DDBJ whole genome shotgun (WGS) entry which is preliminary data.</text>
</comment>
<keyword evidence="1" id="KW-0805">Transcription regulation</keyword>
<dbReference type="PANTHER" id="PTHR30055">
    <property type="entry name" value="HTH-TYPE TRANSCRIPTIONAL REGULATOR RUTR"/>
    <property type="match status" value="1"/>
</dbReference>
<dbReference type="Pfam" id="PF17928">
    <property type="entry name" value="TetR_C_22"/>
    <property type="match status" value="1"/>
</dbReference>